<proteinExistence type="predicted"/>
<dbReference type="STRING" id="1316194.A0A1Q5UEW6"/>
<organism evidence="2 3">
    <name type="scientific">Penicillium subrubescens</name>
    <dbReference type="NCBI Taxonomy" id="1316194"/>
    <lineage>
        <taxon>Eukaryota</taxon>
        <taxon>Fungi</taxon>
        <taxon>Dikarya</taxon>
        <taxon>Ascomycota</taxon>
        <taxon>Pezizomycotina</taxon>
        <taxon>Eurotiomycetes</taxon>
        <taxon>Eurotiomycetidae</taxon>
        <taxon>Eurotiales</taxon>
        <taxon>Aspergillaceae</taxon>
        <taxon>Penicillium</taxon>
    </lineage>
</organism>
<keyword evidence="1" id="KW-0472">Membrane</keyword>
<keyword evidence="1" id="KW-1133">Transmembrane helix</keyword>
<keyword evidence="1" id="KW-0812">Transmembrane</keyword>
<evidence type="ECO:0000313" key="3">
    <source>
        <dbReference type="Proteomes" id="UP000186955"/>
    </source>
</evidence>
<feature type="transmembrane region" description="Helical" evidence="1">
    <location>
        <begin position="7"/>
        <end position="24"/>
    </location>
</feature>
<feature type="transmembrane region" description="Helical" evidence="1">
    <location>
        <begin position="114"/>
        <end position="134"/>
    </location>
</feature>
<protein>
    <submittedName>
        <fullName evidence="2">Uncharacterized protein</fullName>
    </submittedName>
</protein>
<sequence length="136" mass="15642">MAYGIRFAMYFGLAVLMGMAFLRFNTEQKYINAIHQRFRRRFGDDRIPQRSLDAYVFQGMMINEFQDRVYQCVKSAEDTYQCSYPSDLKSVGQIRGTDVLKMFSIDTGLEGTCFGSMIGIIVGYRLLASIVLVIRK</sequence>
<dbReference type="AlphaFoldDB" id="A0A1Q5UEW6"/>
<accession>A0A1Q5UEW6</accession>
<gene>
    <name evidence="2" type="ORF">PENSUB_3541</name>
</gene>
<dbReference type="Proteomes" id="UP000186955">
    <property type="component" value="Unassembled WGS sequence"/>
</dbReference>
<keyword evidence="3" id="KW-1185">Reference proteome</keyword>
<dbReference type="EMBL" id="MNBE01000308">
    <property type="protein sequence ID" value="OKP11020.1"/>
    <property type="molecule type" value="Genomic_DNA"/>
</dbReference>
<name>A0A1Q5UEW6_9EURO</name>
<comment type="caution">
    <text evidence="2">The sequence shown here is derived from an EMBL/GenBank/DDBJ whole genome shotgun (WGS) entry which is preliminary data.</text>
</comment>
<evidence type="ECO:0000256" key="1">
    <source>
        <dbReference type="SAM" id="Phobius"/>
    </source>
</evidence>
<evidence type="ECO:0000313" key="2">
    <source>
        <dbReference type="EMBL" id="OKP11020.1"/>
    </source>
</evidence>
<reference evidence="2 3" key="1">
    <citation type="submission" date="2016-10" db="EMBL/GenBank/DDBJ databases">
        <title>Genome sequence of the ascomycete fungus Penicillium subrubescens.</title>
        <authorList>
            <person name="De Vries R.P."/>
            <person name="Peng M."/>
            <person name="Dilokpimol A."/>
            <person name="Hilden K."/>
            <person name="Makela M.R."/>
            <person name="Grigoriev I."/>
            <person name="Riley R."/>
            <person name="Granchi Z."/>
        </authorList>
    </citation>
    <scope>NUCLEOTIDE SEQUENCE [LARGE SCALE GENOMIC DNA]</scope>
    <source>
        <strain evidence="2 3">CBS 132785</strain>
    </source>
</reference>